<dbReference type="AlphaFoldDB" id="A0A7S4MZA8"/>
<organism evidence="2">
    <name type="scientific">Prymnesium polylepis</name>
    <dbReference type="NCBI Taxonomy" id="72548"/>
    <lineage>
        <taxon>Eukaryota</taxon>
        <taxon>Haptista</taxon>
        <taxon>Haptophyta</taxon>
        <taxon>Prymnesiophyceae</taxon>
        <taxon>Prymnesiales</taxon>
        <taxon>Prymnesiaceae</taxon>
        <taxon>Prymnesium</taxon>
    </lineage>
</organism>
<dbReference type="EMBL" id="HBKO01034118">
    <property type="protein sequence ID" value="CAE2255654.1"/>
    <property type="molecule type" value="Transcribed_RNA"/>
</dbReference>
<feature type="region of interest" description="Disordered" evidence="1">
    <location>
        <begin position="69"/>
        <end position="101"/>
    </location>
</feature>
<protein>
    <submittedName>
        <fullName evidence="2">Uncharacterized protein</fullName>
    </submittedName>
</protein>
<gene>
    <name evidence="2" type="ORF">CPOL0286_LOCUS15493</name>
</gene>
<name>A0A7S4MZA8_9EUKA</name>
<reference evidence="2" key="1">
    <citation type="submission" date="2021-01" db="EMBL/GenBank/DDBJ databases">
        <authorList>
            <person name="Corre E."/>
            <person name="Pelletier E."/>
            <person name="Niang G."/>
            <person name="Scheremetjew M."/>
            <person name="Finn R."/>
            <person name="Kale V."/>
            <person name="Holt S."/>
            <person name="Cochrane G."/>
            <person name="Meng A."/>
            <person name="Brown T."/>
            <person name="Cohen L."/>
        </authorList>
    </citation>
    <scope>NUCLEOTIDE SEQUENCE</scope>
    <source>
        <strain evidence="2">UIO037</strain>
    </source>
</reference>
<sequence>MKLPSMAPEQERLQAFIPAYSRSSLAVSFQGPPTMAAMTNQWKRSSDYQTKFEAPHTYQLLPGQSAAGLSRCNLPTRQGTPLKPVTLSWPPPLPTMKRQEF</sequence>
<evidence type="ECO:0000313" key="2">
    <source>
        <dbReference type="EMBL" id="CAE2255654.1"/>
    </source>
</evidence>
<proteinExistence type="predicted"/>
<evidence type="ECO:0000256" key="1">
    <source>
        <dbReference type="SAM" id="MobiDB-lite"/>
    </source>
</evidence>
<accession>A0A7S4MZA8</accession>